<dbReference type="InterPro" id="IPR027417">
    <property type="entry name" value="P-loop_NTPase"/>
</dbReference>
<dbReference type="AlphaFoldDB" id="A0A1M5ZHF7"/>
<dbReference type="Pfam" id="PF02572">
    <property type="entry name" value="CobA_CobO_BtuR"/>
    <property type="match status" value="1"/>
</dbReference>
<dbReference type="Proteomes" id="UP000183954">
    <property type="component" value="Unassembled WGS sequence"/>
</dbReference>
<dbReference type="EMBL" id="FQXJ01000012">
    <property type="protein sequence ID" value="SHI23628.1"/>
    <property type="molecule type" value="Genomic_DNA"/>
</dbReference>
<evidence type="ECO:0000313" key="2">
    <source>
        <dbReference type="Proteomes" id="UP000183954"/>
    </source>
</evidence>
<dbReference type="RefSeq" id="WP_073030758.1">
    <property type="nucleotide sequence ID" value="NZ_FQXJ01000012.1"/>
</dbReference>
<gene>
    <name evidence="1" type="ORF">SAMN02746098_03243</name>
</gene>
<keyword evidence="1" id="KW-0808">Transferase</keyword>
<reference evidence="2" key="1">
    <citation type="submission" date="2016-11" db="EMBL/GenBank/DDBJ databases">
        <authorList>
            <person name="Varghese N."/>
            <person name="Submissions S."/>
        </authorList>
    </citation>
    <scope>NUCLEOTIDE SEQUENCE [LARGE SCALE GENOMIC DNA]</scope>
    <source>
        <strain evidence="2">DSM 15449</strain>
    </source>
</reference>
<name>A0A1M5ZHF7_9FIRM</name>
<dbReference type="STRING" id="1121420.SAMN02746098_03243"/>
<dbReference type="OrthoDB" id="9810309at2"/>
<dbReference type="GO" id="GO:0005524">
    <property type="term" value="F:ATP binding"/>
    <property type="evidence" value="ECO:0007669"/>
    <property type="project" value="InterPro"/>
</dbReference>
<dbReference type="GO" id="GO:0009236">
    <property type="term" value="P:cobalamin biosynthetic process"/>
    <property type="evidence" value="ECO:0007669"/>
    <property type="project" value="InterPro"/>
</dbReference>
<dbReference type="GO" id="GO:0008817">
    <property type="term" value="F:corrinoid adenosyltransferase activity"/>
    <property type="evidence" value="ECO:0007669"/>
    <property type="project" value="InterPro"/>
</dbReference>
<dbReference type="SUPFAM" id="SSF52540">
    <property type="entry name" value="P-loop containing nucleoside triphosphate hydrolases"/>
    <property type="match status" value="1"/>
</dbReference>
<evidence type="ECO:0000313" key="1">
    <source>
        <dbReference type="EMBL" id="SHI23628.1"/>
    </source>
</evidence>
<organism evidence="1 2">
    <name type="scientific">Desulfosporosinus lacus DSM 15449</name>
    <dbReference type="NCBI Taxonomy" id="1121420"/>
    <lineage>
        <taxon>Bacteria</taxon>
        <taxon>Bacillati</taxon>
        <taxon>Bacillota</taxon>
        <taxon>Clostridia</taxon>
        <taxon>Eubacteriales</taxon>
        <taxon>Desulfitobacteriaceae</taxon>
        <taxon>Desulfosporosinus</taxon>
    </lineage>
</organism>
<sequence length="176" mass="19436">MQPGLVHIYTGAGKGKTTAAVGLGIRAYGQGLKVLMVQFLKGWDTGEMKVIAGLGSYFQLFQYRANGKFTWGMSDKELGGLKGEMRISLNYSTEAVMSGEWDMIIMDEIMAAVNYGFLPMAEVVELVKKKPLKLELVLTGRDAPKKLIELADYVSEIVAREHPIEKGIIARKGIEY</sequence>
<dbReference type="Gene3D" id="3.40.50.300">
    <property type="entry name" value="P-loop containing nucleotide triphosphate hydrolases"/>
    <property type="match status" value="1"/>
</dbReference>
<dbReference type="PANTHER" id="PTHR46638:SF1">
    <property type="entry name" value="CORRINOID ADENOSYLTRANSFERASE"/>
    <property type="match status" value="1"/>
</dbReference>
<dbReference type="PANTHER" id="PTHR46638">
    <property type="entry name" value="CORRINOID ADENOSYLTRANSFERASE"/>
    <property type="match status" value="1"/>
</dbReference>
<dbReference type="InterPro" id="IPR003724">
    <property type="entry name" value="CblAdoTrfase_CobA"/>
</dbReference>
<keyword evidence="2" id="KW-1185">Reference proteome</keyword>
<proteinExistence type="predicted"/>
<dbReference type="PIRSF" id="PIRSF015617">
    <property type="entry name" value="Adensltrnsf_CobA"/>
    <property type="match status" value="1"/>
</dbReference>
<protein>
    <submittedName>
        <fullName evidence="1">Cob(I)alamin adenosyltransferase</fullName>
    </submittedName>
</protein>
<accession>A0A1M5ZHF7</accession>